<evidence type="ECO:0000313" key="2">
    <source>
        <dbReference type="EMBL" id="MCI28010.1"/>
    </source>
</evidence>
<name>A0A392QWP0_9FABA</name>
<evidence type="ECO:0000313" key="3">
    <source>
        <dbReference type="Proteomes" id="UP000265520"/>
    </source>
</evidence>
<dbReference type="Proteomes" id="UP000265520">
    <property type="component" value="Unassembled WGS sequence"/>
</dbReference>
<dbReference type="InterPro" id="IPR026960">
    <property type="entry name" value="RVT-Znf"/>
</dbReference>
<dbReference type="PANTHER" id="PTHR36617">
    <property type="entry name" value="PROTEIN, PUTATIVE-RELATED"/>
    <property type="match status" value="1"/>
</dbReference>
<organism evidence="2 3">
    <name type="scientific">Trifolium medium</name>
    <dbReference type="NCBI Taxonomy" id="97028"/>
    <lineage>
        <taxon>Eukaryota</taxon>
        <taxon>Viridiplantae</taxon>
        <taxon>Streptophyta</taxon>
        <taxon>Embryophyta</taxon>
        <taxon>Tracheophyta</taxon>
        <taxon>Spermatophyta</taxon>
        <taxon>Magnoliopsida</taxon>
        <taxon>eudicotyledons</taxon>
        <taxon>Gunneridae</taxon>
        <taxon>Pentapetalae</taxon>
        <taxon>rosids</taxon>
        <taxon>fabids</taxon>
        <taxon>Fabales</taxon>
        <taxon>Fabaceae</taxon>
        <taxon>Papilionoideae</taxon>
        <taxon>50 kb inversion clade</taxon>
        <taxon>NPAAA clade</taxon>
        <taxon>Hologalegina</taxon>
        <taxon>IRL clade</taxon>
        <taxon>Trifolieae</taxon>
        <taxon>Trifolium</taxon>
    </lineage>
</organism>
<dbReference type="PANTHER" id="PTHR36617:SF5">
    <property type="entry name" value="OS05G0421675 PROTEIN"/>
    <property type="match status" value="1"/>
</dbReference>
<feature type="non-terminal residue" evidence="2">
    <location>
        <position position="1"/>
    </location>
</feature>
<reference evidence="2 3" key="1">
    <citation type="journal article" date="2018" name="Front. Plant Sci.">
        <title>Red Clover (Trifolium pratense) and Zigzag Clover (T. medium) - A Picture of Genomic Similarities and Differences.</title>
        <authorList>
            <person name="Dluhosova J."/>
            <person name="Istvanek J."/>
            <person name="Nedelnik J."/>
            <person name="Repkova J."/>
        </authorList>
    </citation>
    <scope>NUCLEOTIDE SEQUENCE [LARGE SCALE GENOMIC DNA]</scope>
    <source>
        <strain evidence="3">cv. 10/8</strain>
        <tissue evidence="2">Leaf</tissue>
    </source>
</reference>
<feature type="domain" description="Reverse transcriptase zinc-binding" evidence="1">
    <location>
        <begin position="15"/>
        <end position="100"/>
    </location>
</feature>
<keyword evidence="3" id="KW-1185">Reference proteome</keyword>
<dbReference type="EMBL" id="LXQA010162979">
    <property type="protein sequence ID" value="MCI28010.1"/>
    <property type="molecule type" value="Genomic_DNA"/>
</dbReference>
<dbReference type="Pfam" id="PF13966">
    <property type="entry name" value="zf-RVT"/>
    <property type="match status" value="1"/>
</dbReference>
<sequence>SSDQWQWQPDHVRGYSLRGVYQLLTSQESVTFDAIEDLLWHKQVPLKVSLFAWRLLLDRLPTKAILVTRGIITSDAHYCVPGCGGVESAQHLFLSCSFFDSL</sequence>
<comment type="caution">
    <text evidence="2">The sequence shown here is derived from an EMBL/GenBank/DDBJ whole genome shotgun (WGS) entry which is preliminary data.</text>
</comment>
<accession>A0A392QWP0</accession>
<protein>
    <submittedName>
        <fullName evidence="2">70 kDa peptidyl-prolyl isomerase</fullName>
    </submittedName>
</protein>
<keyword evidence="2" id="KW-0413">Isomerase</keyword>
<evidence type="ECO:0000259" key="1">
    <source>
        <dbReference type="Pfam" id="PF13966"/>
    </source>
</evidence>
<dbReference type="GO" id="GO:0016853">
    <property type="term" value="F:isomerase activity"/>
    <property type="evidence" value="ECO:0007669"/>
    <property type="project" value="UniProtKB-KW"/>
</dbReference>
<proteinExistence type="predicted"/>
<dbReference type="AlphaFoldDB" id="A0A392QWP0"/>